<gene>
    <name evidence="7" type="ORF">X777_04755</name>
</gene>
<evidence type="ECO:0000256" key="1">
    <source>
        <dbReference type="ARBA" id="ARBA00001947"/>
    </source>
</evidence>
<keyword evidence="3 5" id="KW-0732">Signal</keyword>
<dbReference type="GO" id="GO:0005615">
    <property type="term" value="C:extracellular space"/>
    <property type="evidence" value="ECO:0007669"/>
    <property type="project" value="TreeGrafter"/>
</dbReference>
<evidence type="ECO:0000313" key="7">
    <source>
        <dbReference type="EMBL" id="EZA55456.1"/>
    </source>
</evidence>
<keyword evidence="4" id="KW-0482">Metalloprotease</keyword>
<keyword evidence="8" id="KW-1185">Reference proteome</keyword>
<evidence type="ECO:0000259" key="6">
    <source>
        <dbReference type="Pfam" id="PF01471"/>
    </source>
</evidence>
<comment type="similarity">
    <text evidence="2">Belongs to the peptidase M10A family.</text>
</comment>
<proteinExistence type="inferred from homology"/>
<dbReference type="InterPro" id="IPR036365">
    <property type="entry name" value="PGBD-like_sf"/>
</dbReference>
<evidence type="ECO:0000256" key="4">
    <source>
        <dbReference type="ARBA" id="ARBA00023049"/>
    </source>
</evidence>
<keyword evidence="4" id="KW-0378">Hydrolase</keyword>
<dbReference type="GO" id="GO:0030198">
    <property type="term" value="P:extracellular matrix organization"/>
    <property type="evidence" value="ECO:0007669"/>
    <property type="project" value="TreeGrafter"/>
</dbReference>
<dbReference type="Pfam" id="PF01471">
    <property type="entry name" value="PG_binding_1"/>
    <property type="match status" value="1"/>
</dbReference>
<dbReference type="PANTHER" id="PTHR10201">
    <property type="entry name" value="MATRIX METALLOPROTEINASE"/>
    <property type="match status" value="1"/>
</dbReference>
<dbReference type="AlphaFoldDB" id="A0A026WIH0"/>
<dbReference type="InterPro" id="IPR036366">
    <property type="entry name" value="PGBDSf"/>
</dbReference>
<feature type="signal peptide" evidence="5">
    <location>
        <begin position="1"/>
        <end position="19"/>
    </location>
</feature>
<dbReference type="Proteomes" id="UP000053097">
    <property type="component" value="Unassembled WGS sequence"/>
</dbReference>
<evidence type="ECO:0000313" key="8">
    <source>
        <dbReference type="Proteomes" id="UP000053097"/>
    </source>
</evidence>
<dbReference type="Gene3D" id="1.10.101.10">
    <property type="entry name" value="PGBD-like superfamily/PGBD"/>
    <property type="match status" value="1"/>
</dbReference>
<feature type="domain" description="Peptidoglycan binding-like" evidence="6">
    <location>
        <begin position="32"/>
        <end position="79"/>
    </location>
</feature>
<dbReference type="PANTHER" id="PTHR10201:SF291">
    <property type="entry name" value="MATRIX METALLOPROTEINASE 1, ISOFORM C-RELATED"/>
    <property type="match status" value="1"/>
</dbReference>
<reference evidence="7 8" key="1">
    <citation type="journal article" date="2014" name="Curr. Biol.">
        <title>The genome of the clonal raider ant Cerapachys biroi.</title>
        <authorList>
            <person name="Oxley P.R."/>
            <person name="Ji L."/>
            <person name="Fetter-Pruneda I."/>
            <person name="McKenzie S.K."/>
            <person name="Li C."/>
            <person name="Hu H."/>
            <person name="Zhang G."/>
            <person name="Kronauer D.J."/>
        </authorList>
    </citation>
    <scope>NUCLEOTIDE SEQUENCE [LARGE SCALE GENOMIC DNA]</scope>
</reference>
<evidence type="ECO:0000256" key="2">
    <source>
        <dbReference type="ARBA" id="ARBA00010370"/>
    </source>
</evidence>
<feature type="chain" id="PRO_5001541102" evidence="5">
    <location>
        <begin position="20"/>
        <end position="121"/>
    </location>
</feature>
<name>A0A026WIH0_OOCBI</name>
<evidence type="ECO:0000256" key="5">
    <source>
        <dbReference type="SAM" id="SignalP"/>
    </source>
</evidence>
<dbReference type="InterPro" id="IPR002477">
    <property type="entry name" value="Peptidoglycan-bd-like"/>
</dbReference>
<dbReference type="GO" id="GO:0004222">
    <property type="term" value="F:metalloendopeptidase activity"/>
    <property type="evidence" value="ECO:0007669"/>
    <property type="project" value="TreeGrafter"/>
</dbReference>
<organism evidence="7 8">
    <name type="scientific">Ooceraea biroi</name>
    <name type="common">Clonal raider ant</name>
    <name type="synonym">Cerapachys biroi</name>
    <dbReference type="NCBI Taxonomy" id="2015173"/>
    <lineage>
        <taxon>Eukaryota</taxon>
        <taxon>Metazoa</taxon>
        <taxon>Ecdysozoa</taxon>
        <taxon>Arthropoda</taxon>
        <taxon>Hexapoda</taxon>
        <taxon>Insecta</taxon>
        <taxon>Pterygota</taxon>
        <taxon>Neoptera</taxon>
        <taxon>Endopterygota</taxon>
        <taxon>Hymenoptera</taxon>
        <taxon>Apocrita</taxon>
        <taxon>Aculeata</taxon>
        <taxon>Formicoidea</taxon>
        <taxon>Formicidae</taxon>
        <taxon>Dorylinae</taxon>
        <taxon>Ooceraea</taxon>
    </lineage>
</organism>
<dbReference type="GO" id="GO:0030574">
    <property type="term" value="P:collagen catabolic process"/>
    <property type="evidence" value="ECO:0007669"/>
    <property type="project" value="TreeGrafter"/>
</dbReference>
<dbReference type="SUPFAM" id="SSF47090">
    <property type="entry name" value="PGBD-like"/>
    <property type="match status" value="1"/>
</dbReference>
<accession>A0A026WIH0</accession>
<sequence length="121" mass="13416">MSFSAVVAFLLIAFPLASTYDEYRSRDGAVNFLRHYGYLDSTADRSLITNDELRHAISLFQEYYHLPVDGTLNNATLRYMARPRCGVSNAPSSAQRRAVAVAKAESHVELPTRGSDYPANG</sequence>
<dbReference type="OrthoDB" id="7550572at2759"/>
<dbReference type="EMBL" id="KK107204">
    <property type="protein sequence ID" value="EZA55456.1"/>
    <property type="molecule type" value="Genomic_DNA"/>
</dbReference>
<keyword evidence="4" id="KW-0645">Protease</keyword>
<comment type="cofactor">
    <cofactor evidence="1">
        <name>Zn(2+)</name>
        <dbReference type="ChEBI" id="CHEBI:29105"/>
    </cofactor>
</comment>
<protein>
    <submittedName>
        <fullName evidence="7">Matrix metalloproteinase-24</fullName>
    </submittedName>
</protein>
<evidence type="ECO:0000256" key="3">
    <source>
        <dbReference type="ARBA" id="ARBA00022729"/>
    </source>
</evidence>